<dbReference type="Proteomes" id="UP000887116">
    <property type="component" value="Unassembled WGS sequence"/>
</dbReference>
<comment type="caution">
    <text evidence="1">The sequence shown here is derived from an EMBL/GenBank/DDBJ whole genome shotgun (WGS) entry which is preliminary data.</text>
</comment>
<dbReference type="EMBL" id="BMAO01030782">
    <property type="protein sequence ID" value="GFQ70241.1"/>
    <property type="molecule type" value="Genomic_DNA"/>
</dbReference>
<dbReference type="AlphaFoldDB" id="A0A8X6F5H8"/>
<sequence>MSSKFLPSWRHPCGDIKPMARKTWHITLSQRVLRERHTKHMMIDAFLTLDCTATKRYCGRRNDVEYSQMREREDKKCVIPFHLKNVASLISFILK</sequence>
<dbReference type="OrthoDB" id="6426246at2759"/>
<evidence type="ECO:0000313" key="2">
    <source>
        <dbReference type="Proteomes" id="UP000887116"/>
    </source>
</evidence>
<accession>A0A8X6F5H8</accession>
<organism evidence="1 2">
    <name type="scientific">Trichonephila clavata</name>
    <name type="common">Joro spider</name>
    <name type="synonym">Nephila clavata</name>
    <dbReference type="NCBI Taxonomy" id="2740835"/>
    <lineage>
        <taxon>Eukaryota</taxon>
        <taxon>Metazoa</taxon>
        <taxon>Ecdysozoa</taxon>
        <taxon>Arthropoda</taxon>
        <taxon>Chelicerata</taxon>
        <taxon>Arachnida</taxon>
        <taxon>Araneae</taxon>
        <taxon>Araneomorphae</taxon>
        <taxon>Entelegynae</taxon>
        <taxon>Araneoidea</taxon>
        <taxon>Nephilidae</taxon>
        <taxon>Trichonephila</taxon>
    </lineage>
</organism>
<gene>
    <name evidence="1" type="ORF">TNCT_167881</name>
</gene>
<proteinExistence type="predicted"/>
<name>A0A8X6F5H8_TRICU</name>
<reference evidence="1" key="1">
    <citation type="submission" date="2020-07" db="EMBL/GenBank/DDBJ databases">
        <title>Multicomponent nature underlies the extraordinary mechanical properties of spider dragline silk.</title>
        <authorList>
            <person name="Kono N."/>
            <person name="Nakamura H."/>
            <person name="Mori M."/>
            <person name="Yoshida Y."/>
            <person name="Ohtoshi R."/>
            <person name="Malay A.D."/>
            <person name="Moran D.A.P."/>
            <person name="Tomita M."/>
            <person name="Numata K."/>
            <person name="Arakawa K."/>
        </authorList>
    </citation>
    <scope>NUCLEOTIDE SEQUENCE</scope>
</reference>
<evidence type="ECO:0000313" key="1">
    <source>
        <dbReference type="EMBL" id="GFQ70241.1"/>
    </source>
</evidence>
<protein>
    <submittedName>
        <fullName evidence="1">Uncharacterized protein</fullName>
    </submittedName>
</protein>
<keyword evidence="2" id="KW-1185">Reference proteome</keyword>